<dbReference type="GeneID" id="5489772"/>
<gene>
    <name evidence="1" type="ORF">SS1G_05234</name>
</gene>
<organism evidence="1 2">
    <name type="scientific">Sclerotinia sclerotiorum (strain ATCC 18683 / 1980 / Ss-1)</name>
    <name type="common">White mold</name>
    <name type="synonym">Whetzelinia sclerotiorum</name>
    <dbReference type="NCBI Taxonomy" id="665079"/>
    <lineage>
        <taxon>Eukaryota</taxon>
        <taxon>Fungi</taxon>
        <taxon>Dikarya</taxon>
        <taxon>Ascomycota</taxon>
        <taxon>Pezizomycotina</taxon>
        <taxon>Leotiomycetes</taxon>
        <taxon>Helotiales</taxon>
        <taxon>Sclerotiniaceae</taxon>
        <taxon>Sclerotinia</taxon>
    </lineage>
</organism>
<name>A7EIU1_SCLS1</name>
<dbReference type="EMBL" id="CH476626">
    <property type="protein sequence ID" value="EDO02757.1"/>
    <property type="molecule type" value="Genomic_DNA"/>
</dbReference>
<reference evidence="2" key="1">
    <citation type="journal article" date="2011" name="PLoS Genet.">
        <title>Genomic analysis of the necrotrophic fungal pathogens Sclerotinia sclerotiorum and Botrytis cinerea.</title>
        <authorList>
            <person name="Amselem J."/>
            <person name="Cuomo C.A."/>
            <person name="van Kan J.A."/>
            <person name="Viaud M."/>
            <person name="Benito E.P."/>
            <person name="Couloux A."/>
            <person name="Coutinho P.M."/>
            <person name="de Vries R.P."/>
            <person name="Dyer P.S."/>
            <person name="Fillinger S."/>
            <person name="Fournier E."/>
            <person name="Gout L."/>
            <person name="Hahn M."/>
            <person name="Kohn L."/>
            <person name="Lapalu N."/>
            <person name="Plummer K.M."/>
            <person name="Pradier J.M."/>
            <person name="Quevillon E."/>
            <person name="Sharon A."/>
            <person name="Simon A."/>
            <person name="ten Have A."/>
            <person name="Tudzynski B."/>
            <person name="Tudzynski P."/>
            <person name="Wincker P."/>
            <person name="Andrew M."/>
            <person name="Anthouard V."/>
            <person name="Beever R.E."/>
            <person name="Beffa R."/>
            <person name="Benoit I."/>
            <person name="Bouzid O."/>
            <person name="Brault B."/>
            <person name="Chen Z."/>
            <person name="Choquer M."/>
            <person name="Collemare J."/>
            <person name="Cotton P."/>
            <person name="Danchin E.G."/>
            <person name="Da Silva C."/>
            <person name="Gautier A."/>
            <person name="Giraud C."/>
            <person name="Giraud T."/>
            <person name="Gonzalez C."/>
            <person name="Grossetete S."/>
            <person name="Guldener U."/>
            <person name="Henrissat B."/>
            <person name="Howlett B.J."/>
            <person name="Kodira C."/>
            <person name="Kretschmer M."/>
            <person name="Lappartient A."/>
            <person name="Leroch M."/>
            <person name="Levis C."/>
            <person name="Mauceli E."/>
            <person name="Neuveglise C."/>
            <person name="Oeser B."/>
            <person name="Pearson M."/>
            <person name="Poulain J."/>
            <person name="Poussereau N."/>
            <person name="Quesneville H."/>
            <person name="Rascle C."/>
            <person name="Schumacher J."/>
            <person name="Segurens B."/>
            <person name="Sexton A."/>
            <person name="Silva E."/>
            <person name="Sirven C."/>
            <person name="Soanes D.M."/>
            <person name="Talbot N.J."/>
            <person name="Templeton M."/>
            <person name="Yandava C."/>
            <person name="Yarden O."/>
            <person name="Zeng Q."/>
            <person name="Rollins J.A."/>
            <person name="Lebrun M.H."/>
            <person name="Dickman M."/>
        </authorList>
    </citation>
    <scope>NUCLEOTIDE SEQUENCE [LARGE SCALE GENOMIC DNA]</scope>
    <source>
        <strain evidence="2">ATCC 18683 / 1980 / Ss-1</strain>
    </source>
</reference>
<evidence type="ECO:0000313" key="1">
    <source>
        <dbReference type="EMBL" id="EDO02757.1"/>
    </source>
</evidence>
<dbReference type="AlphaFoldDB" id="A7EIU1"/>
<dbReference type="KEGG" id="ssl:SS1G_05234"/>
<proteinExistence type="predicted"/>
<dbReference type="RefSeq" id="XP_001593806.1">
    <property type="nucleotide sequence ID" value="XM_001593756.1"/>
</dbReference>
<keyword evidence="2" id="KW-1185">Reference proteome</keyword>
<protein>
    <submittedName>
        <fullName evidence="1">Uncharacterized protein</fullName>
    </submittedName>
</protein>
<dbReference type="Proteomes" id="UP000001312">
    <property type="component" value="Unassembled WGS sequence"/>
</dbReference>
<dbReference type="HOGENOM" id="CLU_2623479_0_0_1"/>
<evidence type="ECO:0000313" key="2">
    <source>
        <dbReference type="Proteomes" id="UP000001312"/>
    </source>
</evidence>
<sequence>MSRLLRVAGVLLLLWLLCLLPRFLPHLYVLGPIGCALCHWANLMPFVGRMRRSLARILWCLRCVTKRTRKRLALLLAL</sequence>
<dbReference type="InParanoid" id="A7EIU1"/>
<accession>A7EIU1</accession>